<gene>
    <name evidence="4" type="ORF">NA56DRAFT_567427</name>
</gene>
<dbReference type="CDD" id="cd12148">
    <property type="entry name" value="fungal_TF_MHR"/>
    <property type="match status" value="1"/>
</dbReference>
<proteinExistence type="predicted"/>
<feature type="region of interest" description="Disordered" evidence="3">
    <location>
        <begin position="1"/>
        <end position="50"/>
    </location>
</feature>
<dbReference type="EMBL" id="KZ613473">
    <property type="protein sequence ID" value="PMD24126.1"/>
    <property type="molecule type" value="Genomic_DNA"/>
</dbReference>
<dbReference type="PANTHER" id="PTHR37534">
    <property type="entry name" value="TRANSCRIPTIONAL ACTIVATOR PROTEIN UGA3"/>
    <property type="match status" value="1"/>
</dbReference>
<feature type="compositionally biased region" description="Polar residues" evidence="3">
    <location>
        <begin position="32"/>
        <end position="50"/>
    </location>
</feature>
<dbReference type="OrthoDB" id="415590at2759"/>
<dbReference type="PANTHER" id="PTHR37534:SF24">
    <property type="entry name" value="MISCELLANEOUS ZN(II)2CYS6 TRANSCRIPTION FACTOR (EUROFUNG)-RELATED"/>
    <property type="match status" value="1"/>
</dbReference>
<dbReference type="GO" id="GO:0003700">
    <property type="term" value="F:DNA-binding transcription factor activity"/>
    <property type="evidence" value="ECO:0007669"/>
    <property type="project" value="TreeGrafter"/>
</dbReference>
<protein>
    <submittedName>
        <fullName evidence="4">Uncharacterized protein</fullName>
    </submittedName>
</protein>
<accession>A0A2J6QD11</accession>
<sequence>MDNDHLEIALHQSPREERVTSRGASNGWHPASDNQNRLAASSPHLSTGISPSSTAYSTFDEFANDPRFLESQQEFRSLLFTSAQSAAPTRRGSPVHGAFLDDQTGDALSSIVWSGNRIIWLQNYLDEVAPWLDMFDQQQIFGQTVPVLARSSVPLTYAILAISARQMERAKKLRGEHDSLQLYQEAIRSLTPHLLACDPNIMATCVILCCLEMMSAAPKNWRKHLDGCATLFESYNIHGFSGGVPQAVFWCYARMDLCAAIISDGDHSTVLPLQHWIPSNVSSAEVYELFRSEETPDMWANYAVYLTAKVCHFIWCKTKSMDEASLHLEQSSFQNEWHDLWTEVQAWRRNRPAELLELDFPEECGESASSPFPSILFAASCAISSNQLHHTTCLLMLDIKPPSIELSNADSTSSSLWHARRICGISATNEHHGCLNNAIQPLWVAGRLLSHPSEHRAVVNLIKRIESITGWGATWRATDLMGIWGYTPNDFV</sequence>
<reference evidence="4 5" key="1">
    <citation type="submission" date="2016-05" db="EMBL/GenBank/DDBJ databases">
        <title>A degradative enzymes factory behind the ericoid mycorrhizal symbiosis.</title>
        <authorList>
            <consortium name="DOE Joint Genome Institute"/>
            <person name="Martino E."/>
            <person name="Morin E."/>
            <person name="Grelet G."/>
            <person name="Kuo A."/>
            <person name="Kohler A."/>
            <person name="Daghino S."/>
            <person name="Barry K."/>
            <person name="Choi C."/>
            <person name="Cichocki N."/>
            <person name="Clum A."/>
            <person name="Copeland A."/>
            <person name="Hainaut M."/>
            <person name="Haridas S."/>
            <person name="Labutti K."/>
            <person name="Lindquist E."/>
            <person name="Lipzen A."/>
            <person name="Khouja H.-R."/>
            <person name="Murat C."/>
            <person name="Ohm R."/>
            <person name="Olson A."/>
            <person name="Spatafora J."/>
            <person name="Veneault-Fourrey C."/>
            <person name="Henrissat B."/>
            <person name="Grigoriev I."/>
            <person name="Martin F."/>
            <person name="Perotto S."/>
        </authorList>
    </citation>
    <scope>NUCLEOTIDE SEQUENCE [LARGE SCALE GENOMIC DNA]</scope>
    <source>
        <strain evidence="4 5">UAMH 7357</strain>
    </source>
</reference>
<dbReference type="GO" id="GO:0000976">
    <property type="term" value="F:transcription cis-regulatory region binding"/>
    <property type="evidence" value="ECO:0007669"/>
    <property type="project" value="TreeGrafter"/>
</dbReference>
<dbReference type="STRING" id="1745343.A0A2J6QD11"/>
<dbReference type="GO" id="GO:0045944">
    <property type="term" value="P:positive regulation of transcription by RNA polymerase II"/>
    <property type="evidence" value="ECO:0007669"/>
    <property type="project" value="TreeGrafter"/>
</dbReference>
<evidence type="ECO:0000256" key="1">
    <source>
        <dbReference type="ARBA" id="ARBA00004123"/>
    </source>
</evidence>
<dbReference type="GO" id="GO:0005634">
    <property type="term" value="C:nucleus"/>
    <property type="evidence" value="ECO:0007669"/>
    <property type="project" value="UniProtKB-SubCell"/>
</dbReference>
<dbReference type="Pfam" id="PF11951">
    <property type="entry name" value="Fungal_trans_2"/>
    <property type="match status" value="1"/>
</dbReference>
<organism evidence="4 5">
    <name type="scientific">Hyaloscypha hepaticicola</name>
    <dbReference type="NCBI Taxonomy" id="2082293"/>
    <lineage>
        <taxon>Eukaryota</taxon>
        <taxon>Fungi</taxon>
        <taxon>Dikarya</taxon>
        <taxon>Ascomycota</taxon>
        <taxon>Pezizomycotina</taxon>
        <taxon>Leotiomycetes</taxon>
        <taxon>Helotiales</taxon>
        <taxon>Hyaloscyphaceae</taxon>
        <taxon>Hyaloscypha</taxon>
    </lineage>
</organism>
<name>A0A2J6QD11_9HELO</name>
<evidence type="ECO:0000313" key="4">
    <source>
        <dbReference type="EMBL" id="PMD24126.1"/>
    </source>
</evidence>
<keyword evidence="5" id="KW-1185">Reference proteome</keyword>
<dbReference type="AlphaFoldDB" id="A0A2J6QD11"/>
<keyword evidence="2" id="KW-0539">Nucleus</keyword>
<evidence type="ECO:0000256" key="2">
    <source>
        <dbReference type="ARBA" id="ARBA00023242"/>
    </source>
</evidence>
<comment type="subcellular location">
    <subcellularLocation>
        <location evidence="1">Nucleus</location>
    </subcellularLocation>
</comment>
<dbReference type="InterPro" id="IPR021858">
    <property type="entry name" value="Fun_TF"/>
</dbReference>
<evidence type="ECO:0000313" key="5">
    <source>
        <dbReference type="Proteomes" id="UP000235672"/>
    </source>
</evidence>
<dbReference type="Proteomes" id="UP000235672">
    <property type="component" value="Unassembled WGS sequence"/>
</dbReference>
<feature type="compositionally biased region" description="Basic and acidic residues" evidence="3">
    <location>
        <begin position="1"/>
        <end position="20"/>
    </location>
</feature>
<evidence type="ECO:0000256" key="3">
    <source>
        <dbReference type="SAM" id="MobiDB-lite"/>
    </source>
</evidence>